<feature type="chain" id="PRO_5043662200" evidence="1">
    <location>
        <begin position="23"/>
        <end position="100"/>
    </location>
</feature>
<dbReference type="Proteomes" id="UP001161247">
    <property type="component" value="Chromosome 2"/>
</dbReference>
<evidence type="ECO:0000313" key="3">
    <source>
        <dbReference type="Proteomes" id="UP001161247"/>
    </source>
</evidence>
<dbReference type="AlphaFoldDB" id="A0AAV1CC63"/>
<reference evidence="2" key="1">
    <citation type="submission" date="2023-03" db="EMBL/GenBank/DDBJ databases">
        <authorList>
            <person name="Julca I."/>
        </authorList>
    </citation>
    <scope>NUCLEOTIDE SEQUENCE</scope>
</reference>
<feature type="signal peptide" evidence="1">
    <location>
        <begin position="1"/>
        <end position="22"/>
    </location>
</feature>
<evidence type="ECO:0000256" key="1">
    <source>
        <dbReference type="SAM" id="SignalP"/>
    </source>
</evidence>
<dbReference type="PANTHER" id="PTHR33474">
    <property type="entry name" value="TRANSMEMBRANE PROTEIN"/>
    <property type="match status" value="1"/>
</dbReference>
<keyword evidence="1" id="KW-0732">Signal</keyword>
<organism evidence="2 3">
    <name type="scientific">Oldenlandia corymbosa var. corymbosa</name>
    <dbReference type="NCBI Taxonomy" id="529605"/>
    <lineage>
        <taxon>Eukaryota</taxon>
        <taxon>Viridiplantae</taxon>
        <taxon>Streptophyta</taxon>
        <taxon>Embryophyta</taxon>
        <taxon>Tracheophyta</taxon>
        <taxon>Spermatophyta</taxon>
        <taxon>Magnoliopsida</taxon>
        <taxon>eudicotyledons</taxon>
        <taxon>Gunneridae</taxon>
        <taxon>Pentapetalae</taxon>
        <taxon>asterids</taxon>
        <taxon>lamiids</taxon>
        <taxon>Gentianales</taxon>
        <taxon>Rubiaceae</taxon>
        <taxon>Rubioideae</taxon>
        <taxon>Spermacoceae</taxon>
        <taxon>Hedyotis-Oldenlandia complex</taxon>
        <taxon>Oldenlandia</taxon>
    </lineage>
</organism>
<dbReference type="EMBL" id="OX459119">
    <property type="protein sequence ID" value="CAI9092992.1"/>
    <property type="molecule type" value="Genomic_DNA"/>
</dbReference>
<gene>
    <name evidence="2" type="ORF">OLC1_LOCUS4522</name>
</gene>
<evidence type="ECO:0000313" key="2">
    <source>
        <dbReference type="EMBL" id="CAI9092992.1"/>
    </source>
</evidence>
<dbReference type="PANTHER" id="PTHR33474:SF2">
    <property type="entry name" value="TRANSMEMBRANE PROTEIN"/>
    <property type="match status" value="1"/>
</dbReference>
<sequence length="100" mass="11438">MARKTYLVRLLMLPILLLCVSRNLVCLNAIPVTRLRSLEHNLHGGFQFTEEITKVTKESVEIFRRPERMDLELNDYPGSGANNRHTPRAQLAKVCSSENC</sequence>
<proteinExistence type="predicted"/>
<accession>A0AAV1CC63</accession>
<protein>
    <submittedName>
        <fullName evidence="2">OLC1v1028386C1</fullName>
    </submittedName>
</protein>
<keyword evidence="3" id="KW-1185">Reference proteome</keyword>
<name>A0AAV1CC63_OLDCO</name>